<evidence type="ECO:0000313" key="2">
    <source>
        <dbReference type="Proteomes" id="UP000272010"/>
    </source>
</evidence>
<protein>
    <recommendedName>
        <fullName evidence="3">Molecular chaperone DnaJ</fullName>
    </recommendedName>
</protein>
<dbReference type="Gene3D" id="6.20.20.10">
    <property type="match status" value="1"/>
</dbReference>
<accession>A0A386UJE9</accession>
<sequence>MSETENPDTVPAGQPGAGENICRKCEGSGQIDGQPCPECDGTGKVVTGIGGA</sequence>
<evidence type="ECO:0000313" key="1">
    <source>
        <dbReference type="EMBL" id="AYF00419.1"/>
    </source>
</evidence>
<dbReference type="AlphaFoldDB" id="A0A386UJE9"/>
<dbReference type="RefSeq" id="WP_199722239.1">
    <property type="nucleotide sequence ID" value="NZ_CP031078.1"/>
</dbReference>
<evidence type="ECO:0008006" key="3">
    <source>
        <dbReference type="Google" id="ProtNLM"/>
    </source>
</evidence>
<dbReference type="SUPFAM" id="SSF57938">
    <property type="entry name" value="DnaJ/Hsp40 cysteine-rich domain"/>
    <property type="match status" value="1"/>
</dbReference>
<organism evidence="1 2">
    <name type="scientific">Paracoccus yeei</name>
    <dbReference type="NCBI Taxonomy" id="147645"/>
    <lineage>
        <taxon>Bacteria</taxon>
        <taxon>Pseudomonadati</taxon>
        <taxon>Pseudomonadota</taxon>
        <taxon>Alphaproteobacteria</taxon>
        <taxon>Rhodobacterales</taxon>
        <taxon>Paracoccaceae</taxon>
        <taxon>Paracoccus</taxon>
    </lineage>
</organism>
<reference evidence="2" key="1">
    <citation type="submission" date="2018-07" db="EMBL/GenBank/DDBJ databases">
        <title>Genome Structure of the Opportunistic Pathogen Paracoccus yeei (Alphaproteobacteria) and Identification of Putative Virulence Factors.</title>
        <authorList>
            <person name="Lasek R."/>
            <person name="Szuplewska M."/>
            <person name="Mitura M."/>
            <person name="Decewicz P."/>
            <person name="Chmielowska C."/>
            <person name="Pawlot A."/>
            <person name="Sentkowska D."/>
            <person name="Czarnecki J."/>
            <person name="Bartosik D."/>
        </authorList>
    </citation>
    <scope>NUCLEOTIDE SEQUENCE [LARGE SCALE GENOMIC DNA]</scope>
    <source>
        <strain evidence="2">CCUG 32053</strain>
    </source>
</reference>
<dbReference type="EMBL" id="CP031078">
    <property type="protein sequence ID" value="AYF00419.1"/>
    <property type="molecule type" value="Genomic_DNA"/>
</dbReference>
<dbReference type="Proteomes" id="UP000272010">
    <property type="component" value="Chromosome"/>
</dbReference>
<gene>
    <name evidence="1" type="ORF">PY32053_00744</name>
</gene>
<name>A0A386UJE9_9RHOB</name>
<proteinExistence type="predicted"/>
<dbReference type="InterPro" id="IPR036410">
    <property type="entry name" value="HSP_DnaJ_Cys-rich_dom_sf"/>
</dbReference>